<evidence type="ECO:0000256" key="6">
    <source>
        <dbReference type="ARBA" id="ARBA00022989"/>
    </source>
</evidence>
<evidence type="ECO:0000256" key="2">
    <source>
        <dbReference type="ARBA" id="ARBA00006338"/>
    </source>
</evidence>
<keyword evidence="5" id="KW-0735">Signal-anchor</keyword>
<evidence type="ECO:0000256" key="7">
    <source>
        <dbReference type="ARBA" id="ARBA00023136"/>
    </source>
</evidence>
<dbReference type="Pfam" id="PF14875">
    <property type="entry name" value="PIP49_N"/>
    <property type="match status" value="1"/>
</dbReference>
<accession>A0A034W1M6</accession>
<evidence type="ECO:0000256" key="8">
    <source>
        <dbReference type="ARBA" id="ARBA00023157"/>
    </source>
</evidence>
<comment type="similarity">
    <text evidence="2">Belongs to the DIPK family.</text>
</comment>
<evidence type="ECO:0000256" key="4">
    <source>
        <dbReference type="ARBA" id="ARBA00022824"/>
    </source>
</evidence>
<keyword evidence="3" id="KW-0812">Transmembrane</keyword>
<sequence>MMYPCMRMTRALRNLYHCVLLFLLVIPIGIGVFTLFCGSYVAHSVIPTICESYSQNHTSGPLCEEFCTKPSVFSDFHCIRGIPYAFTAEKNGNVYDFQLVAESLDDLTWRDKNGVDVYPKSADLYHMVKMHLMVNYNVTLEDNVLKRLINNEVDENEPTQIKDFWNLFNDNDYVMTKLFEDEAILPTMLGTCGSMFVTEHLHTPFEIRNGLTHKHLNFQTMYEYVLRLDMLNPDPVKICKMRLDYFGLSADHRVKVRNARYIMLESQLLKELASGKSCWYDTDCHWFDCIGSCVKNKCMNPPRQNNVQQLCQYVHMNPEQFRYFRAQDEMRILYEYVCKRKYRQNYW</sequence>
<evidence type="ECO:0000313" key="10">
    <source>
        <dbReference type="EMBL" id="JAC48212.1"/>
    </source>
</evidence>
<dbReference type="SMART" id="SM01299">
    <property type="entry name" value="PIP49_N"/>
    <property type="match status" value="1"/>
</dbReference>
<dbReference type="InterPro" id="IPR029244">
    <property type="entry name" value="FAM69_N"/>
</dbReference>
<dbReference type="OrthoDB" id="8543887at2759"/>
<keyword evidence="8" id="KW-1015">Disulfide bond</keyword>
<evidence type="ECO:0000259" key="9">
    <source>
        <dbReference type="SMART" id="SM01299"/>
    </source>
</evidence>
<keyword evidence="7" id="KW-0472">Membrane</keyword>
<dbReference type="InterPro" id="IPR022049">
    <property type="entry name" value="FAM69_kinase_dom"/>
</dbReference>
<organism evidence="10">
    <name type="scientific">Bactrocera dorsalis</name>
    <name type="common">Oriental fruit fly</name>
    <name type="synonym">Dacus dorsalis</name>
    <dbReference type="NCBI Taxonomy" id="27457"/>
    <lineage>
        <taxon>Eukaryota</taxon>
        <taxon>Metazoa</taxon>
        <taxon>Ecdysozoa</taxon>
        <taxon>Arthropoda</taxon>
        <taxon>Hexapoda</taxon>
        <taxon>Insecta</taxon>
        <taxon>Pterygota</taxon>
        <taxon>Neoptera</taxon>
        <taxon>Endopterygota</taxon>
        <taxon>Diptera</taxon>
        <taxon>Brachycera</taxon>
        <taxon>Muscomorpha</taxon>
        <taxon>Tephritoidea</taxon>
        <taxon>Tephritidae</taxon>
        <taxon>Bactrocera</taxon>
        <taxon>Bactrocera</taxon>
    </lineage>
</organism>
<name>A0A034W1M6_BACDO</name>
<reference evidence="10" key="1">
    <citation type="journal article" date="2014" name="BMC Genomics">
        <title>Characterizing the developmental transcriptome of the oriental fruit fly, Bactrocera dorsalis (Diptera: Tephritidae) through comparative genomic analysis with Drosophila melanogaster utilizing modENCODE datasets.</title>
        <authorList>
            <person name="Geib S.M."/>
            <person name="Calla B."/>
            <person name="Hall B."/>
            <person name="Hou S."/>
            <person name="Manoukis N.C."/>
        </authorList>
    </citation>
    <scope>NUCLEOTIDE SEQUENCE</scope>
    <source>
        <strain evidence="10">Punador</strain>
    </source>
</reference>
<evidence type="ECO:0000256" key="1">
    <source>
        <dbReference type="ARBA" id="ARBA00004648"/>
    </source>
</evidence>
<comment type="subcellular location">
    <subcellularLocation>
        <location evidence="1">Endoplasmic reticulum membrane</location>
        <topology evidence="1">Single-pass type II membrane protein</topology>
    </subcellularLocation>
</comment>
<keyword evidence="6" id="KW-1133">Transmembrane helix</keyword>
<dbReference type="EMBL" id="GAKP01010740">
    <property type="protein sequence ID" value="JAC48212.1"/>
    <property type="molecule type" value="Transcribed_RNA"/>
</dbReference>
<dbReference type="PANTHER" id="PTHR21093:SF2">
    <property type="entry name" value="DIVERGENT PROTEIN KINASE DOMAIN 1C"/>
    <property type="match status" value="1"/>
</dbReference>
<dbReference type="AlphaFoldDB" id="A0A034W1M6"/>
<evidence type="ECO:0000256" key="5">
    <source>
        <dbReference type="ARBA" id="ARBA00022968"/>
    </source>
</evidence>
<feature type="domain" description="FAM69 N-terminal" evidence="9">
    <location>
        <begin position="6"/>
        <end position="151"/>
    </location>
</feature>
<gene>
    <name evidence="10" type="primary">FA69C</name>
</gene>
<dbReference type="Pfam" id="PF12260">
    <property type="entry name" value="PIP49_C"/>
    <property type="match status" value="1"/>
</dbReference>
<dbReference type="GO" id="GO:0005789">
    <property type="term" value="C:endoplasmic reticulum membrane"/>
    <property type="evidence" value="ECO:0007669"/>
    <property type="project" value="UniProtKB-SubCell"/>
</dbReference>
<evidence type="ECO:0000256" key="3">
    <source>
        <dbReference type="ARBA" id="ARBA00022692"/>
    </source>
</evidence>
<protein>
    <submittedName>
        <fullName evidence="10">Protein FAM69C</fullName>
    </submittedName>
</protein>
<keyword evidence="4" id="KW-0256">Endoplasmic reticulum</keyword>
<proteinExistence type="inferred from homology"/>
<dbReference type="PANTHER" id="PTHR21093">
    <property type="entry name" value="DIVERGENT PROTEIN KINASE DOMAIN 1C-RELATED"/>
    <property type="match status" value="1"/>
</dbReference>